<dbReference type="RefSeq" id="WP_076558394.1">
    <property type="nucleotide sequence ID" value="NZ_FTOC01000004.1"/>
</dbReference>
<dbReference type="Pfam" id="PF09932">
    <property type="entry name" value="DUF2164"/>
    <property type="match status" value="1"/>
</dbReference>
<keyword evidence="2" id="KW-1185">Reference proteome</keyword>
<dbReference type="AlphaFoldDB" id="A0A1N7J9G9"/>
<proteinExistence type="predicted"/>
<evidence type="ECO:0000313" key="2">
    <source>
        <dbReference type="Proteomes" id="UP000187608"/>
    </source>
</evidence>
<sequence>MEIPKGRKQEMKERIQSYIREEHGEEIGELAAESWLHFFAGELAIHFYNQGVMDSRSMVEQKMIGIEDDLESLKRPVRRR</sequence>
<accession>A0A1N7J9G9</accession>
<dbReference type="Proteomes" id="UP000187608">
    <property type="component" value="Unassembled WGS sequence"/>
</dbReference>
<dbReference type="STRING" id="570947.SAMN05421687_104198"/>
<protein>
    <submittedName>
        <fullName evidence="1">Uncharacterized conserved protein, DUF2164 family</fullName>
    </submittedName>
</protein>
<evidence type="ECO:0000313" key="1">
    <source>
        <dbReference type="EMBL" id="SIS45911.1"/>
    </source>
</evidence>
<dbReference type="EMBL" id="FTOC01000004">
    <property type="protein sequence ID" value="SIS45911.1"/>
    <property type="molecule type" value="Genomic_DNA"/>
</dbReference>
<dbReference type="OrthoDB" id="573733at2"/>
<organism evidence="1 2">
    <name type="scientific">Salimicrobium flavidum</name>
    <dbReference type="NCBI Taxonomy" id="570947"/>
    <lineage>
        <taxon>Bacteria</taxon>
        <taxon>Bacillati</taxon>
        <taxon>Bacillota</taxon>
        <taxon>Bacilli</taxon>
        <taxon>Bacillales</taxon>
        <taxon>Bacillaceae</taxon>
        <taxon>Salimicrobium</taxon>
    </lineage>
</organism>
<name>A0A1N7J9G9_9BACI</name>
<dbReference type="InterPro" id="IPR018680">
    <property type="entry name" value="DUF2164"/>
</dbReference>
<gene>
    <name evidence="1" type="ORF">SAMN05421687_104198</name>
</gene>
<reference evidence="2" key="1">
    <citation type="submission" date="2017-01" db="EMBL/GenBank/DDBJ databases">
        <authorList>
            <person name="Varghese N."/>
            <person name="Submissions S."/>
        </authorList>
    </citation>
    <scope>NUCLEOTIDE SEQUENCE [LARGE SCALE GENOMIC DNA]</scope>
    <source>
        <strain evidence="2">DSM 23127</strain>
    </source>
</reference>